<protein>
    <submittedName>
        <fullName evidence="2">Alkaline-shock protein</fullName>
    </submittedName>
</protein>
<proteinExistence type="inferred from homology"/>
<reference evidence="2 3" key="1">
    <citation type="journal article" date="2014" name="Genome Announc.">
        <title>Draft Genome Sequence of Fervidicella metallireducens Strain AeBT, an Iron-Reducing Thermoanaerobe from the Great Artesian Basin.</title>
        <authorList>
            <person name="Patel B.K."/>
        </authorList>
    </citation>
    <scope>NUCLEOTIDE SEQUENCE [LARGE SCALE GENOMIC DNA]</scope>
    <source>
        <strain evidence="2 3">AeB</strain>
    </source>
</reference>
<accession>A0A017RX69</accession>
<name>A0A017RX69_9CLOT</name>
<comment type="caution">
    <text evidence="2">The sequence shown here is derived from an EMBL/GenBank/DDBJ whole genome shotgun (WGS) entry which is preliminary data.</text>
</comment>
<dbReference type="Proteomes" id="UP000019681">
    <property type="component" value="Unassembled WGS sequence"/>
</dbReference>
<sequence>MAIKTTTNYGYIEFTDDVIANLAGIATMECYGVVGMASKRATDGLWELLKRENLSKGVKIITSGNEVSIELYIIVEYGTKISVIANNIIQKVKYTIEGLTGIDVSKVTVFVQGIRV</sequence>
<dbReference type="PANTHER" id="PTHR34297:SF2">
    <property type="entry name" value="ASP23_GLS24 FAMILY ENVELOPE STRESS RESPONSE PROTEIN"/>
    <property type="match status" value="1"/>
</dbReference>
<dbReference type="AlphaFoldDB" id="A0A017RX69"/>
<evidence type="ECO:0000313" key="2">
    <source>
        <dbReference type="EMBL" id="EYE89287.1"/>
    </source>
</evidence>
<dbReference type="PANTHER" id="PTHR34297">
    <property type="entry name" value="HYPOTHETICAL CYTOSOLIC PROTEIN-RELATED"/>
    <property type="match status" value="1"/>
</dbReference>
<evidence type="ECO:0000313" key="3">
    <source>
        <dbReference type="Proteomes" id="UP000019681"/>
    </source>
</evidence>
<dbReference type="InterPro" id="IPR005531">
    <property type="entry name" value="Asp23"/>
</dbReference>
<evidence type="ECO:0000256" key="1">
    <source>
        <dbReference type="ARBA" id="ARBA00005721"/>
    </source>
</evidence>
<dbReference type="OrthoDB" id="9791482at2"/>
<dbReference type="RefSeq" id="WP_035378071.1">
    <property type="nucleotide sequence ID" value="NZ_AZQP01000006.1"/>
</dbReference>
<gene>
    <name evidence="2" type="ORF">Q428_03155</name>
</gene>
<dbReference type="EMBL" id="AZQP01000006">
    <property type="protein sequence ID" value="EYE89287.1"/>
    <property type="molecule type" value="Genomic_DNA"/>
</dbReference>
<dbReference type="Pfam" id="PF03780">
    <property type="entry name" value="Asp23"/>
    <property type="match status" value="1"/>
</dbReference>
<comment type="similarity">
    <text evidence="1">Belongs to the asp23 family.</text>
</comment>
<keyword evidence="3" id="KW-1185">Reference proteome</keyword>
<organism evidence="2 3">
    <name type="scientific">Fervidicella metallireducens AeB</name>
    <dbReference type="NCBI Taxonomy" id="1403537"/>
    <lineage>
        <taxon>Bacteria</taxon>
        <taxon>Bacillati</taxon>
        <taxon>Bacillota</taxon>
        <taxon>Clostridia</taxon>
        <taxon>Eubacteriales</taxon>
        <taxon>Clostridiaceae</taxon>
        <taxon>Fervidicella</taxon>
    </lineage>
</organism>
<dbReference type="STRING" id="1403537.Q428_03155"/>